<keyword evidence="1" id="KW-1133">Transmembrane helix</keyword>
<evidence type="ECO:0000313" key="3">
    <source>
        <dbReference type="Proteomes" id="UP000679575"/>
    </source>
</evidence>
<reference evidence="2 3" key="1">
    <citation type="submission" date="2021-04" db="EMBL/GenBank/DDBJ databases">
        <title>Novel species identification of genus Shewanella.</title>
        <authorList>
            <person name="Liu G."/>
        </authorList>
    </citation>
    <scope>NUCLEOTIDE SEQUENCE [LARGE SCALE GENOMIC DNA]</scope>
    <source>
        <strain evidence="2 3">FJAT-54481</strain>
    </source>
</reference>
<organism evidence="2 3">
    <name type="scientific">Shewanella yunxiaonensis</name>
    <dbReference type="NCBI Taxonomy" id="2829809"/>
    <lineage>
        <taxon>Bacteria</taxon>
        <taxon>Pseudomonadati</taxon>
        <taxon>Pseudomonadota</taxon>
        <taxon>Gammaproteobacteria</taxon>
        <taxon>Alteromonadales</taxon>
        <taxon>Shewanellaceae</taxon>
        <taxon>Shewanella</taxon>
    </lineage>
</organism>
<dbReference type="Proteomes" id="UP000679575">
    <property type="component" value="Chromosome"/>
</dbReference>
<feature type="transmembrane region" description="Helical" evidence="1">
    <location>
        <begin position="46"/>
        <end position="64"/>
    </location>
</feature>
<protein>
    <recommendedName>
        <fullName evidence="4">Permease</fullName>
    </recommendedName>
</protein>
<keyword evidence="3" id="KW-1185">Reference proteome</keyword>
<keyword evidence="1" id="KW-0812">Transmembrane</keyword>
<evidence type="ECO:0008006" key="4">
    <source>
        <dbReference type="Google" id="ProtNLM"/>
    </source>
</evidence>
<dbReference type="EMBL" id="CP073587">
    <property type="protein sequence ID" value="QUN07670.1"/>
    <property type="molecule type" value="Genomic_DNA"/>
</dbReference>
<feature type="transmembrane region" description="Helical" evidence="1">
    <location>
        <begin position="20"/>
        <end position="40"/>
    </location>
</feature>
<keyword evidence="1" id="KW-0472">Membrane</keyword>
<feature type="transmembrane region" description="Helical" evidence="1">
    <location>
        <begin position="97"/>
        <end position="116"/>
    </location>
</feature>
<evidence type="ECO:0000313" key="2">
    <source>
        <dbReference type="EMBL" id="QUN07670.1"/>
    </source>
</evidence>
<accession>A0ABX7YZF7</accession>
<proteinExistence type="predicted"/>
<dbReference type="RefSeq" id="WP_212596667.1">
    <property type="nucleotide sequence ID" value="NZ_CP073587.1"/>
</dbReference>
<name>A0ABX7YZF7_9GAMM</name>
<evidence type="ECO:0000256" key="1">
    <source>
        <dbReference type="SAM" id="Phobius"/>
    </source>
</evidence>
<sequence length="135" mass="15356">MTNPPSERFFRIQRMAKTTLRALHILGVAGAGGGILLQVPDEHWRIYWIMTMVSGVLLMAWEVLRDWTWLIQMKGVLTIAKLVILMCFIILPEYKPALVTMIILLSVVVTHGPSSLRHYSIIHGRQIHGKDEIKG</sequence>
<feature type="transmembrane region" description="Helical" evidence="1">
    <location>
        <begin position="71"/>
        <end position="91"/>
    </location>
</feature>
<gene>
    <name evidence="2" type="ORF">KDN34_13805</name>
</gene>